<organism evidence="2 3">
    <name type="scientific">Datura stramonium</name>
    <name type="common">Jimsonweed</name>
    <name type="synonym">Common thornapple</name>
    <dbReference type="NCBI Taxonomy" id="4076"/>
    <lineage>
        <taxon>Eukaryota</taxon>
        <taxon>Viridiplantae</taxon>
        <taxon>Streptophyta</taxon>
        <taxon>Embryophyta</taxon>
        <taxon>Tracheophyta</taxon>
        <taxon>Spermatophyta</taxon>
        <taxon>Magnoliopsida</taxon>
        <taxon>eudicotyledons</taxon>
        <taxon>Gunneridae</taxon>
        <taxon>Pentapetalae</taxon>
        <taxon>asterids</taxon>
        <taxon>lamiids</taxon>
        <taxon>Solanales</taxon>
        <taxon>Solanaceae</taxon>
        <taxon>Solanoideae</taxon>
        <taxon>Datureae</taxon>
        <taxon>Datura</taxon>
    </lineage>
</organism>
<name>A0ABS8T7Q8_DATST</name>
<dbReference type="Proteomes" id="UP000823775">
    <property type="component" value="Unassembled WGS sequence"/>
</dbReference>
<keyword evidence="3" id="KW-1185">Reference proteome</keyword>
<evidence type="ECO:0000256" key="1">
    <source>
        <dbReference type="SAM" id="MobiDB-lite"/>
    </source>
</evidence>
<sequence>MSPKDPVFLILEASNWRLKKLYCHYNCNYHIPLYPTGPRAISPHHPPIYIEYGLDLGQSDPHVSSKARSREAHNHSRVWNAMEWSAIEMLAAVNLEDEDDQEDTSMLALMLDPQITSPYLHSYKSNDENDKESPWFLPSANHRLPHRNNGQPTTAPPPPPPPHLPSPSIS</sequence>
<protein>
    <submittedName>
        <fullName evidence="2">Uncharacterized protein</fullName>
    </submittedName>
</protein>
<feature type="compositionally biased region" description="Basic and acidic residues" evidence="1">
    <location>
        <begin position="124"/>
        <end position="133"/>
    </location>
</feature>
<feature type="compositionally biased region" description="Pro residues" evidence="1">
    <location>
        <begin position="154"/>
        <end position="170"/>
    </location>
</feature>
<gene>
    <name evidence="2" type="ORF">HAX54_004460</name>
</gene>
<evidence type="ECO:0000313" key="2">
    <source>
        <dbReference type="EMBL" id="MCD7467183.1"/>
    </source>
</evidence>
<feature type="region of interest" description="Disordered" evidence="1">
    <location>
        <begin position="120"/>
        <end position="170"/>
    </location>
</feature>
<comment type="caution">
    <text evidence="2">The sequence shown here is derived from an EMBL/GenBank/DDBJ whole genome shotgun (WGS) entry which is preliminary data.</text>
</comment>
<dbReference type="EMBL" id="JACEIK010001205">
    <property type="protein sequence ID" value="MCD7467183.1"/>
    <property type="molecule type" value="Genomic_DNA"/>
</dbReference>
<accession>A0ABS8T7Q8</accession>
<proteinExistence type="predicted"/>
<evidence type="ECO:0000313" key="3">
    <source>
        <dbReference type="Proteomes" id="UP000823775"/>
    </source>
</evidence>
<reference evidence="2 3" key="1">
    <citation type="journal article" date="2021" name="BMC Genomics">
        <title>Datura genome reveals duplications of psychoactive alkaloid biosynthetic genes and high mutation rate following tissue culture.</title>
        <authorList>
            <person name="Rajewski A."/>
            <person name="Carter-House D."/>
            <person name="Stajich J."/>
            <person name="Litt A."/>
        </authorList>
    </citation>
    <scope>NUCLEOTIDE SEQUENCE [LARGE SCALE GENOMIC DNA]</scope>
    <source>
        <strain evidence="2">AR-01</strain>
    </source>
</reference>